<evidence type="ECO:0000256" key="1">
    <source>
        <dbReference type="SAM" id="MobiDB-lite"/>
    </source>
</evidence>
<reference evidence="2" key="1">
    <citation type="submission" date="2022-06" db="EMBL/GenBank/DDBJ databases">
        <title>Diverse halophilic archaea isolated from saline environments.</title>
        <authorList>
            <person name="Cui H.-L."/>
        </authorList>
    </citation>
    <scope>NUCLEOTIDE SEQUENCE</scope>
    <source>
        <strain evidence="2">WLHS1</strain>
    </source>
</reference>
<name>A0A9E7NBA2_9EURY</name>
<dbReference type="EMBL" id="CP100355">
    <property type="protein sequence ID" value="UTF54246.1"/>
    <property type="molecule type" value="Genomic_DNA"/>
</dbReference>
<evidence type="ECO:0000313" key="2">
    <source>
        <dbReference type="EMBL" id="UTF54246.1"/>
    </source>
</evidence>
<proteinExistence type="predicted"/>
<dbReference type="Proteomes" id="UP001056855">
    <property type="component" value="Chromosome"/>
</dbReference>
<dbReference type="GeneID" id="73288953"/>
<dbReference type="RefSeq" id="WP_254158827.1">
    <property type="nucleotide sequence ID" value="NZ_CP100355.1"/>
</dbReference>
<keyword evidence="3" id="KW-1185">Reference proteome</keyword>
<accession>A0A9E7NBA2</accession>
<dbReference type="AlphaFoldDB" id="A0A9E7NBA2"/>
<organism evidence="2 3">
    <name type="scientific">Natronosalvus rutilus</name>
    <dbReference type="NCBI Taxonomy" id="2953753"/>
    <lineage>
        <taxon>Archaea</taxon>
        <taxon>Methanobacteriati</taxon>
        <taxon>Methanobacteriota</taxon>
        <taxon>Stenosarchaea group</taxon>
        <taxon>Halobacteria</taxon>
        <taxon>Halobacteriales</taxon>
        <taxon>Natrialbaceae</taxon>
        <taxon>Natronosalvus</taxon>
    </lineage>
</organism>
<dbReference type="KEGG" id="sawl:NGM29_02865"/>
<feature type="region of interest" description="Disordered" evidence="1">
    <location>
        <begin position="1"/>
        <end position="25"/>
    </location>
</feature>
<evidence type="ECO:0000313" key="3">
    <source>
        <dbReference type="Proteomes" id="UP001056855"/>
    </source>
</evidence>
<sequence length="80" mass="8324">MDDDAVDDDTVGDREGESKSEIEGTQKVAAVCSSCGSAYAAERWSDGTIRPIGRRTGCQCGGTSFEVVEDSSSNPDPSSS</sequence>
<feature type="compositionally biased region" description="Basic and acidic residues" evidence="1">
    <location>
        <begin position="11"/>
        <end position="24"/>
    </location>
</feature>
<protein>
    <submittedName>
        <fullName evidence="2">Uncharacterized protein</fullName>
    </submittedName>
</protein>
<gene>
    <name evidence="2" type="ORF">NGM29_02865</name>
</gene>
<feature type="compositionally biased region" description="Acidic residues" evidence="1">
    <location>
        <begin position="1"/>
        <end position="10"/>
    </location>
</feature>